<dbReference type="SUPFAM" id="SSF53822">
    <property type="entry name" value="Periplasmic binding protein-like I"/>
    <property type="match status" value="1"/>
</dbReference>
<dbReference type="InterPro" id="IPR007443">
    <property type="entry name" value="LpoA"/>
</dbReference>
<accession>A0A514BUH1</accession>
<dbReference type="GO" id="GO:0031241">
    <property type="term" value="C:periplasmic side of cell outer membrane"/>
    <property type="evidence" value="ECO:0007669"/>
    <property type="project" value="TreeGrafter"/>
</dbReference>
<gene>
    <name evidence="2" type="ORF">FKV23_13380</name>
</gene>
<keyword evidence="1" id="KW-0472">Membrane</keyword>
<dbReference type="CDD" id="cd06339">
    <property type="entry name" value="PBP1_YraM_LppC_lipoprotein-like"/>
    <property type="match status" value="1"/>
</dbReference>
<organism evidence="2 3">
    <name type="scientific">Marilutibacter alkalisoli</name>
    <dbReference type="NCBI Taxonomy" id="2591633"/>
    <lineage>
        <taxon>Bacteria</taxon>
        <taxon>Pseudomonadati</taxon>
        <taxon>Pseudomonadota</taxon>
        <taxon>Gammaproteobacteria</taxon>
        <taxon>Lysobacterales</taxon>
        <taxon>Lysobacteraceae</taxon>
        <taxon>Marilutibacter</taxon>
    </lineage>
</organism>
<dbReference type="GO" id="GO:0009252">
    <property type="term" value="P:peptidoglycan biosynthetic process"/>
    <property type="evidence" value="ECO:0007669"/>
    <property type="project" value="TreeGrafter"/>
</dbReference>
<dbReference type="OrthoDB" id="6708821at2"/>
<dbReference type="Proteomes" id="UP000317199">
    <property type="component" value="Chromosome"/>
</dbReference>
<dbReference type="PANTHER" id="PTHR38038">
    <property type="entry name" value="PENICILLIN-BINDING PROTEIN ACTIVATOR LPOA"/>
    <property type="match status" value="1"/>
</dbReference>
<reference evidence="2 3" key="1">
    <citation type="submission" date="2019-06" db="EMBL/GenBank/DDBJ databases">
        <title>Lysobacter alkalisoli sp. nov. isolated from saline-alkali soil.</title>
        <authorList>
            <person name="Sun J.-Q."/>
            <person name="Xu L."/>
        </authorList>
    </citation>
    <scope>NUCLEOTIDE SEQUENCE [LARGE SCALE GENOMIC DNA]</scope>
    <source>
        <strain evidence="2 3">SJ-36</strain>
    </source>
</reference>
<dbReference type="PANTHER" id="PTHR38038:SF1">
    <property type="entry name" value="PENICILLIN-BINDING PROTEIN ACTIVATOR LPOA"/>
    <property type="match status" value="1"/>
</dbReference>
<dbReference type="KEGG" id="lyj:FKV23_13380"/>
<dbReference type="AlphaFoldDB" id="A0A514BUH1"/>
<protein>
    <submittedName>
        <fullName evidence="2">ABC transporter substrate-binding protein</fullName>
    </submittedName>
</protein>
<name>A0A514BUH1_9GAMM</name>
<evidence type="ECO:0000313" key="2">
    <source>
        <dbReference type="EMBL" id="QDH70965.1"/>
    </source>
</evidence>
<dbReference type="Gene3D" id="3.40.50.2300">
    <property type="match status" value="2"/>
</dbReference>
<evidence type="ECO:0000256" key="1">
    <source>
        <dbReference type="ARBA" id="ARBA00023136"/>
    </source>
</evidence>
<sequence length="478" mass="50288">MTPRRNGFLPMSSRPPISALPSRTWRLLAAPALAVLLLGGCAGIGTRTSTQPTVVGSPQMVEASELARSGTVLTGQARIDNERRIHQLLAQLDDDSLAREAASLPPGDPLYNYMGQALLERGLPLPRPFDHTAWTFDANNRPPAESDGYRPPVKLAILLPLSGQMAVAASPVRDGFMAGYYGERRRRPEVNFYDTAGTTAGTLSAYDRAVTEGNDFVVGPLERNAVDALFARNSMPVSLLALNSGTQAPPPGNASFALAPEDEGIAAAEYLLARSVQRVLVVSGSDDSQRRAVDAFRTRLTERGATVTDVVGEGVADLGPFAAREGGVDAVFLAVRGSSARELTPKLALAGLGGVPRVATSQITSGTGDPEKDRALDGIAFPTEAWTSGSITGLPSASYAATLLPTARGAAARLFAFGYDAWLLSAYMERLVKNVDGSIQGATGTLRVDGFGNVQRTPAWASFISGVVMPLPGGGDRR</sequence>
<dbReference type="InterPro" id="IPR028082">
    <property type="entry name" value="Peripla_BP_I"/>
</dbReference>
<dbReference type="GO" id="GO:0030234">
    <property type="term" value="F:enzyme regulator activity"/>
    <property type="evidence" value="ECO:0007669"/>
    <property type="project" value="TreeGrafter"/>
</dbReference>
<dbReference type="EMBL" id="CP041242">
    <property type="protein sequence ID" value="QDH70965.1"/>
    <property type="molecule type" value="Genomic_DNA"/>
</dbReference>
<dbReference type="Pfam" id="PF04348">
    <property type="entry name" value="LppC"/>
    <property type="match status" value="2"/>
</dbReference>
<evidence type="ECO:0000313" key="3">
    <source>
        <dbReference type="Proteomes" id="UP000317199"/>
    </source>
</evidence>
<proteinExistence type="predicted"/>
<keyword evidence="3" id="KW-1185">Reference proteome</keyword>